<evidence type="ECO:0000256" key="2">
    <source>
        <dbReference type="ARBA" id="ARBA00022692"/>
    </source>
</evidence>
<feature type="compositionally biased region" description="Basic and acidic residues" evidence="9">
    <location>
        <begin position="174"/>
        <end position="195"/>
    </location>
</feature>
<keyword evidence="8" id="KW-0175">Coiled coil</keyword>
<dbReference type="AlphaFoldDB" id="A0AAD9K139"/>
<feature type="region of interest" description="Disordered" evidence="9">
    <location>
        <begin position="41"/>
        <end position="66"/>
    </location>
</feature>
<name>A0AAD9K139_9ANNE</name>
<gene>
    <name evidence="10" type="ORF">LSH36_98g06001</name>
</gene>
<dbReference type="Pfam" id="PF09731">
    <property type="entry name" value="Mitofilin"/>
    <property type="match status" value="1"/>
</dbReference>
<reference evidence="10" key="1">
    <citation type="journal article" date="2023" name="Mol. Biol. Evol.">
        <title>Third-Generation Sequencing Reveals the Adaptive Role of the Epigenome in Three Deep-Sea Polychaetes.</title>
        <authorList>
            <person name="Perez M."/>
            <person name="Aroh O."/>
            <person name="Sun Y."/>
            <person name="Lan Y."/>
            <person name="Juniper S.K."/>
            <person name="Young C.R."/>
            <person name="Angers B."/>
            <person name="Qian P.Y."/>
        </authorList>
    </citation>
    <scope>NUCLEOTIDE SEQUENCE</scope>
    <source>
        <strain evidence="10">P08H-3</strain>
    </source>
</reference>
<proteinExistence type="inferred from homology"/>
<comment type="subcellular location">
    <subcellularLocation>
        <location evidence="7">Mitochondrion inner membrane</location>
        <topology evidence="7">Single-pass membrane protein</topology>
    </subcellularLocation>
</comment>
<sequence length="738" mass="83232">MWRVTAGVSRRFTLHKPSGSGLSGTLLNECRLCSTRSYESNKQQDVKGSRSYSAPPPPPQLPPSSKEGGNLFFKLLGFTLIGTGGIIGYAWYDEKFRSTVEQRLPYSEKTFKYIFQYLPSSRESTPERTESLAASPEEIKQFSLVKKKDTPSVEDAKPETKIGAVTGEQVVGGQKDEEAGKDEQTETKEKRDDKELDKAMENAALESILRAVLAETESAVVIAVEMQTAATKATHDHTKKLRQVMDSEGEDSDNEWLAAVAAFSAKSGTLAQAESATENARLQLEKFRTVITDGRSNADTRDNNILLNSEEKLTALTSDLNQAITQNAKAQGEACVMTKYRELLRKSRDQLKKELRSITTADKDSKMTEQQLNSLIAHAHRRIEQLQHSLEEHQKGEQNRIEAALEKQRQLDEEMAKERIKKEHKILDASFELVADQWELDQRVEFELELRQQLSRQAAAHSDHLTNVLKVNEKKLTENFEEILANSLDEQRLQFQRDITGWIAKLKGFESALDARAEVREKLRKSQELWLACERLHSIVKNGPDVSDILLSLHGDDNHDNDHAVDPEDNRARMKPLLDEFIAVLDASANHPLVTSILDSVPDEAIHRGVCTEQELKQRFQKVHRSCRRVALIDESGGSLYKYIVSYMQSLLILSVPLSHSDRVDLSELDVYTILDHAKYHLDQGDLESALRFMNLLTGEPRKIASDWIKEARLLLETRQITDILLAHASVDGLGALF</sequence>
<accession>A0AAD9K139</accession>
<feature type="region of interest" description="Disordered" evidence="9">
    <location>
        <begin position="147"/>
        <end position="195"/>
    </location>
</feature>
<evidence type="ECO:0000256" key="1">
    <source>
        <dbReference type="ARBA" id="ARBA00010877"/>
    </source>
</evidence>
<evidence type="ECO:0000256" key="3">
    <source>
        <dbReference type="ARBA" id="ARBA00022792"/>
    </source>
</evidence>
<keyword evidence="2 7" id="KW-0812">Transmembrane</keyword>
<evidence type="ECO:0000313" key="11">
    <source>
        <dbReference type="Proteomes" id="UP001208570"/>
    </source>
</evidence>
<dbReference type="GO" id="GO:0042407">
    <property type="term" value="P:cristae formation"/>
    <property type="evidence" value="ECO:0007669"/>
    <property type="project" value="TreeGrafter"/>
</dbReference>
<evidence type="ECO:0000256" key="7">
    <source>
        <dbReference type="RuleBase" id="RU363000"/>
    </source>
</evidence>
<comment type="function">
    <text evidence="7">Component of the MICOS complex, a large protein complex of the mitochondrial inner membrane that plays crucial roles in the maintenance of crista junctions, inner membrane architecture, and formation of contact sites to the outer membrane.</text>
</comment>
<evidence type="ECO:0000256" key="5">
    <source>
        <dbReference type="ARBA" id="ARBA00023128"/>
    </source>
</evidence>
<dbReference type="PANTHER" id="PTHR15415">
    <property type="entry name" value="MITOFILIN"/>
    <property type="match status" value="1"/>
</dbReference>
<comment type="caution">
    <text evidence="10">The sequence shown here is derived from an EMBL/GenBank/DDBJ whole genome shotgun (WGS) entry which is preliminary data.</text>
</comment>
<feature type="compositionally biased region" description="Basic and acidic residues" evidence="9">
    <location>
        <begin position="147"/>
        <end position="160"/>
    </location>
</feature>
<dbReference type="EMBL" id="JAODUP010000098">
    <property type="protein sequence ID" value="KAK2162470.1"/>
    <property type="molecule type" value="Genomic_DNA"/>
</dbReference>
<dbReference type="GO" id="GO:0061617">
    <property type="term" value="C:MICOS complex"/>
    <property type="evidence" value="ECO:0007669"/>
    <property type="project" value="TreeGrafter"/>
</dbReference>
<dbReference type="PANTHER" id="PTHR15415:SF7">
    <property type="entry name" value="MICOS COMPLEX SUBUNIT MIC60"/>
    <property type="match status" value="1"/>
</dbReference>
<comment type="subunit">
    <text evidence="7">Component of the mitochondrial contact site and cristae organizing system (MICOS) complex.</text>
</comment>
<keyword evidence="4 7" id="KW-1133">Transmembrane helix</keyword>
<evidence type="ECO:0000313" key="10">
    <source>
        <dbReference type="EMBL" id="KAK2162470.1"/>
    </source>
</evidence>
<dbReference type="Proteomes" id="UP001208570">
    <property type="component" value="Unassembled WGS sequence"/>
</dbReference>
<evidence type="ECO:0000256" key="9">
    <source>
        <dbReference type="SAM" id="MobiDB-lite"/>
    </source>
</evidence>
<keyword evidence="6 7" id="KW-0472">Membrane</keyword>
<keyword evidence="5 7" id="KW-0496">Mitochondrion</keyword>
<evidence type="ECO:0000256" key="6">
    <source>
        <dbReference type="ARBA" id="ARBA00023136"/>
    </source>
</evidence>
<keyword evidence="3 7" id="KW-0999">Mitochondrion inner membrane</keyword>
<feature type="transmembrane region" description="Helical" evidence="7">
    <location>
        <begin position="71"/>
        <end position="92"/>
    </location>
</feature>
<dbReference type="InterPro" id="IPR019133">
    <property type="entry name" value="MIC60"/>
</dbReference>
<comment type="similarity">
    <text evidence="1 7">Belongs to the MICOS complex subunit Mic60 family.</text>
</comment>
<keyword evidence="11" id="KW-1185">Reference proteome</keyword>
<evidence type="ECO:0000256" key="4">
    <source>
        <dbReference type="ARBA" id="ARBA00022989"/>
    </source>
</evidence>
<protein>
    <recommendedName>
        <fullName evidence="7">MICOS complex subunit MIC60</fullName>
    </recommendedName>
    <alternativeName>
        <fullName evidence="7">Mitofilin</fullName>
    </alternativeName>
</protein>
<feature type="coiled-coil region" evidence="8">
    <location>
        <begin position="313"/>
        <end position="421"/>
    </location>
</feature>
<evidence type="ECO:0000256" key="8">
    <source>
        <dbReference type="SAM" id="Coils"/>
    </source>
</evidence>
<organism evidence="10 11">
    <name type="scientific">Paralvinella palmiformis</name>
    <dbReference type="NCBI Taxonomy" id="53620"/>
    <lineage>
        <taxon>Eukaryota</taxon>
        <taxon>Metazoa</taxon>
        <taxon>Spiralia</taxon>
        <taxon>Lophotrochozoa</taxon>
        <taxon>Annelida</taxon>
        <taxon>Polychaeta</taxon>
        <taxon>Sedentaria</taxon>
        <taxon>Canalipalpata</taxon>
        <taxon>Terebellida</taxon>
        <taxon>Terebelliformia</taxon>
        <taxon>Alvinellidae</taxon>
        <taxon>Paralvinella</taxon>
    </lineage>
</organism>